<feature type="domain" description="Glycosyltransferase 2-like" evidence="2">
    <location>
        <begin position="50"/>
        <end position="222"/>
    </location>
</feature>
<dbReference type="EMBL" id="JACOMF010000003">
    <property type="protein sequence ID" value="MBC4014445.1"/>
    <property type="molecule type" value="Genomic_DNA"/>
</dbReference>
<dbReference type="AlphaFoldDB" id="A0A9X0QVW6"/>
<feature type="transmembrane region" description="Helical" evidence="1">
    <location>
        <begin position="289"/>
        <end position="308"/>
    </location>
</feature>
<dbReference type="PANTHER" id="PTHR43646:SF3">
    <property type="entry name" value="SLR1566 PROTEIN"/>
    <property type="match status" value="1"/>
</dbReference>
<name>A0A9X0QVW6_9PROT</name>
<dbReference type="RefSeq" id="WP_186769217.1">
    <property type="nucleotide sequence ID" value="NZ_JACOMF010000003.1"/>
</dbReference>
<feature type="transmembrane region" description="Helical" evidence="1">
    <location>
        <begin position="314"/>
        <end position="333"/>
    </location>
</feature>
<keyword evidence="1" id="KW-0812">Transmembrane</keyword>
<keyword evidence="1" id="KW-0472">Membrane</keyword>
<comment type="caution">
    <text evidence="3">The sequence shown here is derived from an EMBL/GenBank/DDBJ whole genome shotgun (WGS) entry which is preliminary data.</text>
</comment>
<dbReference type="InterPro" id="IPR017832">
    <property type="entry name" value="Glyco_trans_2_hopen-assoc_HpnB"/>
</dbReference>
<dbReference type="SUPFAM" id="SSF53448">
    <property type="entry name" value="Nucleotide-diphospho-sugar transferases"/>
    <property type="match status" value="1"/>
</dbReference>
<evidence type="ECO:0000313" key="4">
    <source>
        <dbReference type="Proteomes" id="UP000600101"/>
    </source>
</evidence>
<keyword evidence="4" id="KW-1185">Reference proteome</keyword>
<feature type="transmembrane region" description="Helical" evidence="1">
    <location>
        <begin position="345"/>
        <end position="364"/>
    </location>
</feature>
<dbReference type="InterPro" id="IPR029044">
    <property type="entry name" value="Nucleotide-diphossugar_trans"/>
</dbReference>
<dbReference type="InterPro" id="IPR001173">
    <property type="entry name" value="Glyco_trans_2-like"/>
</dbReference>
<dbReference type="Proteomes" id="UP000600101">
    <property type="component" value="Unassembled WGS sequence"/>
</dbReference>
<sequence length="388" mass="41121">MSFALAVAFAACLAWAVLLLGRGFFWLARDDDRDAPLLPEPAQWPAVAAVVPARDEAGTIAETVRSLLAQDYPGDLRLVVVDDRSTDGTGALALAAAAGDPRLMVVRGEARPAGWTGKLWALQQGLAAVGPEAGYLLFTDADIRHAPDSLRRLVQRATGASPHLVLVSLMARLRCASPAERWLIPAFIFFFQMLYPFRWARDPAARTAAAAGGCVLLDRAAFDRAGGLAPIRGALIDDCALAARMKAVGPIWVGLTERVESLRPYAGAGPIRRMVARTAYAQLGYRPEALLGMLLALALVFLAPPVLALLASGAAQALGVLAWMAMALGFAPTLRRFGLSPLRGLALPGIALAYMAFTLDSALAEWRGQGGMWKGEAGPRADRATGPH</sequence>
<organism evidence="3 4">
    <name type="scientific">Siccirubricoccus deserti</name>
    <dbReference type="NCBI Taxonomy" id="2013562"/>
    <lineage>
        <taxon>Bacteria</taxon>
        <taxon>Pseudomonadati</taxon>
        <taxon>Pseudomonadota</taxon>
        <taxon>Alphaproteobacteria</taxon>
        <taxon>Acetobacterales</taxon>
        <taxon>Roseomonadaceae</taxon>
        <taxon>Siccirubricoccus</taxon>
    </lineage>
</organism>
<proteinExistence type="predicted"/>
<evidence type="ECO:0000259" key="2">
    <source>
        <dbReference type="Pfam" id="PF00535"/>
    </source>
</evidence>
<reference evidence="3" key="1">
    <citation type="submission" date="2020-08" db="EMBL/GenBank/DDBJ databases">
        <authorList>
            <person name="Hu Y."/>
            <person name="Nguyen S.V."/>
            <person name="Li F."/>
            <person name="Fanning S."/>
        </authorList>
    </citation>
    <scope>NUCLEOTIDE SEQUENCE</scope>
    <source>
        <strain evidence="3">SYSU D8009</strain>
    </source>
</reference>
<keyword evidence="1" id="KW-1133">Transmembrane helix</keyword>
<dbReference type="PANTHER" id="PTHR43646">
    <property type="entry name" value="GLYCOSYLTRANSFERASE"/>
    <property type="match status" value="1"/>
</dbReference>
<evidence type="ECO:0000313" key="3">
    <source>
        <dbReference type="EMBL" id="MBC4014445.1"/>
    </source>
</evidence>
<gene>
    <name evidence="3" type="ORF">H7965_03830</name>
</gene>
<dbReference type="NCBIfam" id="TIGR03469">
    <property type="entry name" value="HpnB"/>
    <property type="match status" value="1"/>
</dbReference>
<accession>A0A9X0QVW6</accession>
<evidence type="ECO:0000256" key="1">
    <source>
        <dbReference type="SAM" id="Phobius"/>
    </source>
</evidence>
<dbReference type="Gene3D" id="3.90.550.10">
    <property type="entry name" value="Spore Coat Polysaccharide Biosynthesis Protein SpsA, Chain A"/>
    <property type="match status" value="1"/>
</dbReference>
<dbReference type="Pfam" id="PF00535">
    <property type="entry name" value="Glycos_transf_2"/>
    <property type="match status" value="1"/>
</dbReference>
<protein>
    <submittedName>
        <fullName evidence="3">Glycosyltransferase</fullName>
    </submittedName>
</protein>